<keyword evidence="1" id="KW-0472">Membrane</keyword>
<evidence type="ECO:0000256" key="1">
    <source>
        <dbReference type="SAM" id="Phobius"/>
    </source>
</evidence>
<evidence type="ECO:0000313" key="2">
    <source>
        <dbReference type="EMBL" id="SUZ63059.1"/>
    </source>
</evidence>
<feature type="transmembrane region" description="Helical" evidence="1">
    <location>
        <begin position="6"/>
        <end position="24"/>
    </location>
</feature>
<organism evidence="2">
    <name type="scientific">marine metagenome</name>
    <dbReference type="NCBI Taxonomy" id="408172"/>
    <lineage>
        <taxon>unclassified sequences</taxon>
        <taxon>metagenomes</taxon>
        <taxon>ecological metagenomes</taxon>
    </lineage>
</organism>
<gene>
    <name evidence="2" type="ORF">METZ01_LOCUS15913</name>
</gene>
<name>A0A381PA25_9ZZZZ</name>
<dbReference type="EMBL" id="UINC01000907">
    <property type="protein sequence ID" value="SUZ63059.1"/>
    <property type="molecule type" value="Genomic_DNA"/>
</dbReference>
<proteinExistence type="predicted"/>
<accession>A0A381PA25</accession>
<keyword evidence="1" id="KW-1133">Transmembrane helix</keyword>
<keyword evidence="1" id="KW-0812">Transmembrane</keyword>
<reference evidence="2" key="1">
    <citation type="submission" date="2018-05" db="EMBL/GenBank/DDBJ databases">
        <authorList>
            <person name="Lanie J.A."/>
            <person name="Ng W.-L."/>
            <person name="Kazmierczak K.M."/>
            <person name="Andrzejewski T.M."/>
            <person name="Davidsen T.M."/>
            <person name="Wayne K.J."/>
            <person name="Tettelin H."/>
            <person name="Glass J.I."/>
            <person name="Rusch D."/>
            <person name="Podicherti R."/>
            <person name="Tsui H.-C.T."/>
            <person name="Winkler M.E."/>
        </authorList>
    </citation>
    <scope>NUCLEOTIDE SEQUENCE</scope>
</reference>
<protein>
    <submittedName>
        <fullName evidence="2">Uncharacterized protein</fullName>
    </submittedName>
</protein>
<sequence length="87" mass="10444">MTIPGFFWSVLWFFLGVLVAYAWLSMRRRIRKSIEVPPPRIDQDDIRRIEEKGSLLTDDPEPLDLEQIGREEDEFWSETWGEPEELY</sequence>
<dbReference type="AlphaFoldDB" id="A0A381PA25"/>